<dbReference type="AlphaFoldDB" id="A0A0L0WD60"/>
<evidence type="ECO:0000313" key="1">
    <source>
        <dbReference type="EMBL" id="KNF09413.1"/>
    </source>
</evidence>
<accession>A0A0L0WD60</accession>
<gene>
    <name evidence="1" type="ORF">CLPU_3c01910</name>
</gene>
<sequence>MKFNFFFKTLFILIMSLTLIGCTGKRMREEKKEYLSEKTIKIKDKTNLKLDIDIGNVSVIKSNSDNLEIKVKRVLRSKDKNKIDKVFEKLKYSINTSNDNIEIIFDRIGKLSDINIDSEVILKLPSKLDKIDIKADVGEIYLSQDISEGRLLTSVGNINIETDIEKIVAETSTGNIIAKFKNISTDGYYKFKNGVGNVDIKLPKGSVINLEEHEKIESEKSMFQKVEIKDINLDPLGAKFDINLDSVGNISIKGV</sequence>
<dbReference type="STRING" id="1503.CLPU_3c01910"/>
<evidence type="ECO:0008006" key="3">
    <source>
        <dbReference type="Google" id="ProtNLM"/>
    </source>
</evidence>
<reference evidence="2" key="1">
    <citation type="submission" date="2015-07" db="EMBL/GenBank/DDBJ databases">
        <title>Draft genome sequence of the purine-degrading Gottschalkia purinilyticum DSM 1384 (formerly Clostridium purinilyticum).</title>
        <authorList>
            <person name="Poehlein A."/>
            <person name="Schiel-Bengelsdorf B."/>
            <person name="Bengelsdorf F.R."/>
            <person name="Daniel R."/>
            <person name="Duerre P."/>
        </authorList>
    </citation>
    <scope>NUCLEOTIDE SEQUENCE [LARGE SCALE GENOMIC DNA]</scope>
    <source>
        <strain evidence="2">DSM 1384</strain>
    </source>
</reference>
<dbReference type="EMBL" id="LGSS01000003">
    <property type="protein sequence ID" value="KNF09413.1"/>
    <property type="molecule type" value="Genomic_DNA"/>
</dbReference>
<dbReference type="OrthoDB" id="2965133at2"/>
<organism evidence="1 2">
    <name type="scientific">Gottschalkia purinilytica</name>
    <name type="common">Clostridium purinilyticum</name>
    <dbReference type="NCBI Taxonomy" id="1503"/>
    <lineage>
        <taxon>Bacteria</taxon>
        <taxon>Bacillati</taxon>
        <taxon>Bacillota</taxon>
        <taxon>Tissierellia</taxon>
        <taxon>Tissierellales</taxon>
        <taxon>Gottschalkiaceae</taxon>
        <taxon>Gottschalkia</taxon>
    </lineage>
</organism>
<dbReference type="RefSeq" id="WP_050354400.1">
    <property type="nucleotide sequence ID" value="NZ_LGSS01000003.1"/>
</dbReference>
<dbReference type="Proteomes" id="UP000037267">
    <property type="component" value="Unassembled WGS sequence"/>
</dbReference>
<keyword evidence="2" id="KW-1185">Reference proteome</keyword>
<comment type="caution">
    <text evidence="1">The sequence shown here is derived from an EMBL/GenBank/DDBJ whole genome shotgun (WGS) entry which is preliminary data.</text>
</comment>
<proteinExistence type="predicted"/>
<name>A0A0L0WD60_GOTPU</name>
<protein>
    <recommendedName>
        <fullName evidence="3">Adhesin domain-containing protein</fullName>
    </recommendedName>
</protein>
<dbReference type="PROSITE" id="PS51257">
    <property type="entry name" value="PROKAR_LIPOPROTEIN"/>
    <property type="match status" value="1"/>
</dbReference>
<evidence type="ECO:0000313" key="2">
    <source>
        <dbReference type="Proteomes" id="UP000037267"/>
    </source>
</evidence>